<sequence length="641" mass="71848">MTVRRLYPILLRVVLAISGAARLAVAGEVPPRGAERLGDCSYTTAPKSSGAAATHIRSEIYEQALAFAKAVPRRQTNRKVVAASQMARRNVIDREIFQRLQTGKIPAAPLSTDEEFFRRINLDLTGRIPSAKEVRAFVADRTPRKRDAVINQLLHSPEFVDKWTVWMGDLFQNAMMATNRNEGMSGRNAVHKYIKTSIAEGRSWREIAYHMLTATGNSYDDASAGVNFIVRGFAPMGPNQDIYDSVAVRAATIFLGMGSYDCLMCHDGRGHLEAVSAWGTRTTRLEAERMSAHFARISFLPYPGNDTANFYTRSHIVLDRPTGAYLLDTKWGNRPDRYPIRVDGKEQKELAPVYRDGTPAKGEWRASFANKIAEDPMFARNFVNRLWKAMFTVGLAEPVDNLDPDRLDPAVKPPAGWAYQASHPVLLEELAQLARKNDFNLREILRLIAESTTYQLSSEYNAPWDSAKARTYARHLPRRLEAEEVLDAVVKATDILPAYLVGGWPDKVSWAMQLPEPTEPQKDGRAREFLDAFDRGNRDLIPRGTSGTVMMSLQLMNSPVIMNRVKVTASPYLAELVKNPGNEDVVEDLFLTFLSRHPSEYEKMVALKTLNGSGTKAYPRSAALEDLAWALINKTDFLFSY</sequence>
<dbReference type="KEGG" id="pfer:IRI77_21435"/>
<dbReference type="Pfam" id="PF07587">
    <property type="entry name" value="PSD1"/>
    <property type="match status" value="1"/>
</dbReference>
<feature type="signal peptide" evidence="1">
    <location>
        <begin position="1"/>
        <end position="26"/>
    </location>
</feature>
<dbReference type="Proteomes" id="UP000593892">
    <property type="component" value="Chromosome"/>
</dbReference>
<feature type="chain" id="PRO_5032739062" evidence="1">
    <location>
        <begin position="27"/>
        <end position="641"/>
    </location>
</feature>
<proteinExistence type="predicted"/>
<reference evidence="4 5" key="1">
    <citation type="submission" date="2020-10" db="EMBL/GenBank/DDBJ databases">
        <title>Complete genome sequence of Paludibaculum fermentans P105T, a facultatively anaerobic acidobacterium capable of dissimilatory Fe(III) reduction.</title>
        <authorList>
            <person name="Dedysh S.N."/>
            <person name="Beletsky A.V."/>
            <person name="Kulichevskaya I.S."/>
            <person name="Mardanov A.V."/>
            <person name="Ravin N.V."/>
        </authorList>
    </citation>
    <scope>NUCLEOTIDE SEQUENCE [LARGE SCALE GENOMIC DNA]</scope>
    <source>
        <strain evidence="4 5">P105</strain>
    </source>
</reference>
<evidence type="ECO:0000259" key="3">
    <source>
        <dbReference type="Pfam" id="PF07587"/>
    </source>
</evidence>
<protein>
    <submittedName>
        <fullName evidence="4">DUF1553 domain-containing protein</fullName>
    </submittedName>
</protein>
<evidence type="ECO:0000259" key="2">
    <source>
        <dbReference type="Pfam" id="PF07583"/>
    </source>
</evidence>
<dbReference type="PANTHER" id="PTHR35889:SF3">
    <property type="entry name" value="F-BOX DOMAIN-CONTAINING PROTEIN"/>
    <property type="match status" value="1"/>
</dbReference>
<dbReference type="EMBL" id="CP063849">
    <property type="protein sequence ID" value="QOY85386.1"/>
    <property type="molecule type" value="Genomic_DNA"/>
</dbReference>
<dbReference type="InterPro" id="IPR022655">
    <property type="entry name" value="DUF1553"/>
</dbReference>
<keyword evidence="5" id="KW-1185">Reference proteome</keyword>
<evidence type="ECO:0000313" key="5">
    <source>
        <dbReference type="Proteomes" id="UP000593892"/>
    </source>
</evidence>
<dbReference type="Pfam" id="PF07583">
    <property type="entry name" value="PSCyt2"/>
    <property type="match status" value="1"/>
</dbReference>
<accession>A0A7S7SIE6</accession>
<evidence type="ECO:0000256" key="1">
    <source>
        <dbReference type="SAM" id="SignalP"/>
    </source>
</evidence>
<name>A0A7S7SIE6_PALFE</name>
<keyword evidence="1" id="KW-0732">Signal</keyword>
<dbReference type="RefSeq" id="WP_194447056.1">
    <property type="nucleotide sequence ID" value="NZ_CP063849.1"/>
</dbReference>
<dbReference type="AlphaFoldDB" id="A0A7S7SIE6"/>
<feature type="domain" description="DUF1553" evidence="3">
    <location>
        <begin position="365"/>
        <end position="608"/>
    </location>
</feature>
<feature type="domain" description="DUF1549" evidence="2">
    <location>
        <begin position="92"/>
        <end position="267"/>
    </location>
</feature>
<dbReference type="InterPro" id="IPR011444">
    <property type="entry name" value="DUF1549"/>
</dbReference>
<organism evidence="4 5">
    <name type="scientific">Paludibaculum fermentans</name>
    <dbReference type="NCBI Taxonomy" id="1473598"/>
    <lineage>
        <taxon>Bacteria</taxon>
        <taxon>Pseudomonadati</taxon>
        <taxon>Acidobacteriota</taxon>
        <taxon>Terriglobia</taxon>
        <taxon>Bryobacterales</taxon>
        <taxon>Bryobacteraceae</taxon>
        <taxon>Paludibaculum</taxon>
    </lineage>
</organism>
<dbReference type="PANTHER" id="PTHR35889">
    <property type="entry name" value="CYCLOINULO-OLIGOSACCHARIDE FRUCTANOTRANSFERASE-RELATED"/>
    <property type="match status" value="1"/>
</dbReference>
<evidence type="ECO:0000313" key="4">
    <source>
        <dbReference type="EMBL" id="QOY85386.1"/>
    </source>
</evidence>
<gene>
    <name evidence="4" type="ORF">IRI77_21435</name>
</gene>